<evidence type="ECO:0000313" key="3">
    <source>
        <dbReference type="Proteomes" id="UP001291306"/>
    </source>
</evidence>
<dbReference type="RefSeq" id="WP_322458543.1">
    <property type="nucleotide sequence ID" value="NZ_WNVC01000140.1"/>
</dbReference>
<dbReference type="EMBL" id="WNVC01000140">
    <property type="protein sequence ID" value="MDZ5000238.1"/>
    <property type="molecule type" value="Genomic_DNA"/>
</dbReference>
<dbReference type="AlphaFoldDB" id="A0AAW9IIA8"/>
<dbReference type="InterPro" id="IPR014818">
    <property type="entry name" value="Phage/plasmid_primase_P4_C"/>
</dbReference>
<comment type="caution">
    <text evidence="2">The sequence shown here is derived from an EMBL/GenBank/DDBJ whole genome shotgun (WGS) entry which is preliminary data.</text>
</comment>
<name>A0AAW9IIA8_CLOPF</name>
<organism evidence="2 3">
    <name type="scientific">Clostridium perfringens</name>
    <dbReference type="NCBI Taxonomy" id="1502"/>
    <lineage>
        <taxon>Bacteria</taxon>
        <taxon>Bacillati</taxon>
        <taxon>Bacillota</taxon>
        <taxon>Clostridia</taxon>
        <taxon>Eubacteriales</taxon>
        <taxon>Clostridiaceae</taxon>
        <taxon>Clostridium</taxon>
    </lineage>
</organism>
<dbReference type="Proteomes" id="UP001291306">
    <property type="component" value="Unassembled WGS sequence"/>
</dbReference>
<feature type="non-terminal residue" evidence="2">
    <location>
        <position position="175"/>
    </location>
</feature>
<reference evidence="2" key="1">
    <citation type="submission" date="2019-11" db="EMBL/GenBank/DDBJ databases">
        <title>Characterization of Clostridium perfringens isolates from swine manure treated agricultural soils.</title>
        <authorList>
            <person name="Wushke S.T."/>
        </authorList>
    </citation>
    <scope>NUCLEOTIDE SEQUENCE</scope>
    <source>
        <strain evidence="2">X26</strain>
    </source>
</reference>
<sequence>MLSQEQWQDVVDMGIIICEKTGRALGVDANIFASYVATRYPLIYNKENFYNYKDEEGKWVKIEDMKMKTTLRQILHKYYQSLWNRRLEDEYIEALKRIVFFEGDLNSERRYINMLNGMYDLETYTLVEHNRNFYSTIQIPIEYAPDAKCPNFEKFLDESFLGDEESKKSSQEWLG</sequence>
<dbReference type="Pfam" id="PF08706">
    <property type="entry name" value="D5_N"/>
    <property type="match status" value="1"/>
</dbReference>
<proteinExistence type="predicted"/>
<gene>
    <name evidence="2" type="ORF">GNF79_14360</name>
</gene>
<dbReference type="SMART" id="SM00885">
    <property type="entry name" value="D5_N"/>
    <property type="match status" value="1"/>
</dbReference>
<accession>A0AAW9IIA8</accession>
<protein>
    <recommendedName>
        <fullName evidence="1">Bacteriophage/plasmid primase P4 C-terminal domain-containing protein</fullName>
    </recommendedName>
</protein>
<feature type="domain" description="Bacteriophage/plasmid primase P4 C-terminal" evidence="1">
    <location>
        <begin position="29"/>
        <end position="161"/>
    </location>
</feature>
<evidence type="ECO:0000313" key="2">
    <source>
        <dbReference type="EMBL" id="MDZ5000238.1"/>
    </source>
</evidence>
<evidence type="ECO:0000259" key="1">
    <source>
        <dbReference type="SMART" id="SM00885"/>
    </source>
</evidence>